<feature type="region of interest" description="Disordered" evidence="1">
    <location>
        <begin position="1"/>
        <end position="33"/>
    </location>
</feature>
<evidence type="ECO:0000256" key="1">
    <source>
        <dbReference type="SAM" id="MobiDB-lite"/>
    </source>
</evidence>
<reference evidence="2" key="1">
    <citation type="submission" date="2022-04" db="EMBL/GenBank/DDBJ databases">
        <title>Carnegiea gigantea Genome sequencing and assembly v2.</title>
        <authorList>
            <person name="Copetti D."/>
            <person name="Sanderson M.J."/>
            <person name="Burquez A."/>
            <person name="Wojciechowski M.F."/>
        </authorList>
    </citation>
    <scope>NUCLEOTIDE SEQUENCE</scope>
    <source>
        <strain evidence="2">SGP5-SGP5p</strain>
        <tissue evidence="2">Aerial part</tissue>
    </source>
</reference>
<feature type="compositionally biased region" description="Polar residues" evidence="1">
    <location>
        <begin position="160"/>
        <end position="171"/>
    </location>
</feature>
<feature type="compositionally biased region" description="Basic and acidic residues" evidence="1">
    <location>
        <begin position="13"/>
        <end position="24"/>
    </location>
</feature>
<evidence type="ECO:0000313" key="3">
    <source>
        <dbReference type="Proteomes" id="UP001153076"/>
    </source>
</evidence>
<sequence length="171" mass="19105">MSLSDLVSSTKVVRNDVHEGRSDNNKTITQPLDDTHNRSIFVGKFPSQAPSYGSSVEDEEEINSSLRPFDRILEMDIQLHEKRDMAKYSNTDATDATTNHPTSSPPSPLPSYPPRVADYVSDAQENLCTETEAPHQMQMPLLVSEGDDQNEAKIKRSENQSRQTFSSCMSV</sequence>
<evidence type="ECO:0000313" key="2">
    <source>
        <dbReference type="EMBL" id="KAJ8434481.1"/>
    </source>
</evidence>
<dbReference type="AlphaFoldDB" id="A0A9Q1K113"/>
<feature type="compositionally biased region" description="Basic and acidic residues" evidence="1">
    <location>
        <begin position="150"/>
        <end position="159"/>
    </location>
</feature>
<comment type="caution">
    <text evidence="2">The sequence shown here is derived from an EMBL/GenBank/DDBJ whole genome shotgun (WGS) entry which is preliminary data.</text>
</comment>
<feature type="compositionally biased region" description="Polar residues" evidence="1">
    <location>
        <begin position="1"/>
        <end position="12"/>
    </location>
</feature>
<name>A0A9Q1K113_9CARY</name>
<dbReference type="EMBL" id="JAKOGI010000475">
    <property type="protein sequence ID" value="KAJ8434481.1"/>
    <property type="molecule type" value="Genomic_DNA"/>
</dbReference>
<protein>
    <submittedName>
        <fullName evidence="2">Uncharacterized protein</fullName>
    </submittedName>
</protein>
<proteinExistence type="predicted"/>
<feature type="compositionally biased region" description="Polar residues" evidence="1">
    <location>
        <begin position="88"/>
        <end position="100"/>
    </location>
</feature>
<keyword evidence="3" id="KW-1185">Reference proteome</keyword>
<dbReference type="Proteomes" id="UP001153076">
    <property type="component" value="Unassembled WGS sequence"/>
</dbReference>
<feature type="region of interest" description="Disordered" evidence="1">
    <location>
        <begin position="83"/>
        <end position="111"/>
    </location>
</feature>
<organism evidence="2 3">
    <name type="scientific">Carnegiea gigantea</name>
    <dbReference type="NCBI Taxonomy" id="171969"/>
    <lineage>
        <taxon>Eukaryota</taxon>
        <taxon>Viridiplantae</taxon>
        <taxon>Streptophyta</taxon>
        <taxon>Embryophyta</taxon>
        <taxon>Tracheophyta</taxon>
        <taxon>Spermatophyta</taxon>
        <taxon>Magnoliopsida</taxon>
        <taxon>eudicotyledons</taxon>
        <taxon>Gunneridae</taxon>
        <taxon>Pentapetalae</taxon>
        <taxon>Caryophyllales</taxon>
        <taxon>Cactineae</taxon>
        <taxon>Cactaceae</taxon>
        <taxon>Cactoideae</taxon>
        <taxon>Echinocereeae</taxon>
        <taxon>Carnegiea</taxon>
    </lineage>
</organism>
<gene>
    <name evidence="2" type="ORF">Cgig2_032658</name>
</gene>
<feature type="region of interest" description="Disordered" evidence="1">
    <location>
        <begin position="130"/>
        <end position="171"/>
    </location>
</feature>
<accession>A0A9Q1K113</accession>